<evidence type="ECO:0000313" key="2">
    <source>
        <dbReference type="Proteomes" id="UP000663193"/>
    </source>
</evidence>
<evidence type="ECO:0000313" key="1">
    <source>
        <dbReference type="EMBL" id="QRC99825.1"/>
    </source>
</evidence>
<keyword evidence="2" id="KW-1185">Reference proteome</keyword>
<name>A0A7U2I1H0_PHANO</name>
<protein>
    <submittedName>
        <fullName evidence="1">Uncharacterized protein</fullName>
    </submittedName>
</protein>
<dbReference type="VEuPathDB" id="FungiDB:JI435_414090"/>
<accession>A0A7U2I1H0</accession>
<sequence>MCAHGSETHANTIPPQISLKRKHPTSLYREPNIAPHHLLFFSCAWPVTRAFVNSSQWLDLPRPTSRRLPITPATTIGRFTGLRPNQVGLSLTRFPSVVHAWKPVPHQKAADHVCSRLVIVLLFPPSPLRPPGRTRRTQ</sequence>
<proteinExistence type="predicted"/>
<dbReference type="EMBL" id="CP069032">
    <property type="protein sequence ID" value="QRC99825.1"/>
    <property type="molecule type" value="Genomic_DNA"/>
</dbReference>
<organism evidence="1 2">
    <name type="scientific">Phaeosphaeria nodorum (strain SN15 / ATCC MYA-4574 / FGSC 10173)</name>
    <name type="common">Glume blotch fungus</name>
    <name type="synonym">Parastagonospora nodorum</name>
    <dbReference type="NCBI Taxonomy" id="321614"/>
    <lineage>
        <taxon>Eukaryota</taxon>
        <taxon>Fungi</taxon>
        <taxon>Dikarya</taxon>
        <taxon>Ascomycota</taxon>
        <taxon>Pezizomycotina</taxon>
        <taxon>Dothideomycetes</taxon>
        <taxon>Pleosporomycetidae</taxon>
        <taxon>Pleosporales</taxon>
        <taxon>Pleosporineae</taxon>
        <taxon>Phaeosphaeriaceae</taxon>
        <taxon>Parastagonospora</taxon>
    </lineage>
</organism>
<dbReference type="Proteomes" id="UP000663193">
    <property type="component" value="Chromosome 10"/>
</dbReference>
<dbReference type="AlphaFoldDB" id="A0A7U2I1H0"/>
<reference evidence="2" key="1">
    <citation type="journal article" date="2021" name="BMC Genomics">
        <title>Chromosome-level genome assembly and manually-curated proteome of model necrotroph Parastagonospora nodorum Sn15 reveals a genome-wide trove of candidate effector homologs, and redundancy of virulence-related functions within an accessory chromosome.</title>
        <authorList>
            <person name="Bertazzoni S."/>
            <person name="Jones D.A.B."/>
            <person name="Phan H.T."/>
            <person name="Tan K.-C."/>
            <person name="Hane J.K."/>
        </authorList>
    </citation>
    <scope>NUCLEOTIDE SEQUENCE [LARGE SCALE GENOMIC DNA]</scope>
    <source>
        <strain evidence="2">SN15 / ATCC MYA-4574 / FGSC 10173)</strain>
    </source>
</reference>
<gene>
    <name evidence="1" type="ORF">JI435_414090</name>
</gene>